<keyword evidence="3" id="KW-1185">Reference proteome</keyword>
<protein>
    <recommendedName>
        <fullName evidence="1">YbaK/aminoacyl-tRNA synthetase-associated domain-containing protein</fullName>
    </recommendedName>
</protein>
<dbReference type="OrthoDB" id="9798760at2"/>
<dbReference type="Pfam" id="PF04073">
    <property type="entry name" value="tRNA_edit"/>
    <property type="match status" value="1"/>
</dbReference>
<accession>A0A0M2ND54</accession>
<dbReference type="PANTHER" id="PTHR30411:SF1">
    <property type="entry name" value="CYTOPLASMIC PROTEIN"/>
    <property type="match status" value="1"/>
</dbReference>
<evidence type="ECO:0000259" key="1">
    <source>
        <dbReference type="Pfam" id="PF04073"/>
    </source>
</evidence>
<sequence length="158" mass="17547">MAIDTVREYLKQFGRQQDIMEFSTSSATVELAAQALNVIPARIAKTLSFRVNDECILIVTAGDAKIDNPKYRAQFSCKAKMLSAEEVEPMTGHEIGGVCPFANPQDVRTFLDVSLQRFDTVFPACGSSNSAIELSCGELFRYANAQDWIDVCKGWHEE</sequence>
<proteinExistence type="predicted"/>
<evidence type="ECO:0000313" key="2">
    <source>
        <dbReference type="EMBL" id="KKI50464.1"/>
    </source>
</evidence>
<dbReference type="InterPro" id="IPR036754">
    <property type="entry name" value="YbaK/aa-tRNA-synt-asso_dom_sf"/>
</dbReference>
<gene>
    <name evidence="2" type="ORF">CHK_2056</name>
</gene>
<dbReference type="AlphaFoldDB" id="A0A0M2ND54"/>
<dbReference type="SUPFAM" id="SSF55826">
    <property type="entry name" value="YbaK/ProRS associated domain"/>
    <property type="match status" value="1"/>
</dbReference>
<dbReference type="STRING" id="270498.CHK_2056"/>
<organism evidence="2 3">
    <name type="scientific">Christensenella hongkongensis</name>
    <dbReference type="NCBI Taxonomy" id="270498"/>
    <lineage>
        <taxon>Bacteria</taxon>
        <taxon>Bacillati</taxon>
        <taxon>Bacillota</taxon>
        <taxon>Clostridia</taxon>
        <taxon>Christensenellales</taxon>
        <taxon>Christensenellaceae</taxon>
        <taxon>Christensenella</taxon>
    </lineage>
</organism>
<dbReference type="PANTHER" id="PTHR30411">
    <property type="entry name" value="CYTOPLASMIC PROTEIN"/>
    <property type="match status" value="1"/>
</dbReference>
<dbReference type="Proteomes" id="UP000034076">
    <property type="component" value="Unassembled WGS sequence"/>
</dbReference>
<dbReference type="CDD" id="cd04333">
    <property type="entry name" value="ProX_deacylase"/>
    <property type="match status" value="1"/>
</dbReference>
<dbReference type="PATRIC" id="fig|270498.16.peg.3007"/>
<evidence type="ECO:0000313" key="3">
    <source>
        <dbReference type="Proteomes" id="UP000034076"/>
    </source>
</evidence>
<reference evidence="2 3" key="1">
    <citation type="submission" date="2015-04" db="EMBL/GenBank/DDBJ databases">
        <title>Draft genome sequence of bacteremic isolate Catabacter hongkongensis type strain HKU16T.</title>
        <authorList>
            <person name="Lau S.K."/>
            <person name="Teng J.L."/>
            <person name="Huang Y."/>
            <person name="Curreem S.O."/>
            <person name="Tsui S.K."/>
            <person name="Woo P.C."/>
        </authorList>
    </citation>
    <scope>NUCLEOTIDE SEQUENCE [LARGE SCALE GENOMIC DNA]</scope>
    <source>
        <strain evidence="2 3">HKU16</strain>
    </source>
</reference>
<dbReference type="RefSeq" id="WP_046443906.1">
    <property type="nucleotide sequence ID" value="NZ_LAYJ01000111.1"/>
</dbReference>
<dbReference type="Gene3D" id="3.90.960.10">
    <property type="entry name" value="YbaK/aminoacyl-tRNA synthetase-associated domain"/>
    <property type="match status" value="1"/>
</dbReference>
<dbReference type="InterPro" id="IPR007214">
    <property type="entry name" value="YbaK/aa-tRNA-synth-assoc-dom"/>
</dbReference>
<comment type="caution">
    <text evidence="2">The sequence shown here is derived from an EMBL/GenBank/DDBJ whole genome shotgun (WGS) entry which is preliminary data.</text>
</comment>
<feature type="domain" description="YbaK/aminoacyl-tRNA synthetase-associated" evidence="1">
    <location>
        <begin position="27"/>
        <end position="140"/>
    </location>
</feature>
<dbReference type="GO" id="GO:0002161">
    <property type="term" value="F:aminoacyl-tRNA deacylase activity"/>
    <property type="evidence" value="ECO:0007669"/>
    <property type="project" value="InterPro"/>
</dbReference>
<dbReference type="EMBL" id="LAYJ01000111">
    <property type="protein sequence ID" value="KKI50464.1"/>
    <property type="molecule type" value="Genomic_DNA"/>
</dbReference>
<name>A0A0M2ND54_9FIRM</name>